<feature type="transmembrane region" description="Helical" evidence="7">
    <location>
        <begin position="103"/>
        <end position="122"/>
    </location>
</feature>
<dbReference type="InterPro" id="IPR052518">
    <property type="entry name" value="CHR_Transporter"/>
</dbReference>
<keyword evidence="4 7" id="KW-0812">Transmembrane</keyword>
<name>A0A538U1H9_UNCEI</name>
<evidence type="ECO:0000256" key="2">
    <source>
        <dbReference type="ARBA" id="ARBA00005262"/>
    </source>
</evidence>
<dbReference type="GO" id="GO:0015109">
    <property type="term" value="F:chromate transmembrane transporter activity"/>
    <property type="evidence" value="ECO:0007669"/>
    <property type="project" value="InterPro"/>
</dbReference>
<dbReference type="Proteomes" id="UP000319836">
    <property type="component" value="Unassembled WGS sequence"/>
</dbReference>
<evidence type="ECO:0000313" key="8">
    <source>
        <dbReference type="EMBL" id="TMQ69766.1"/>
    </source>
</evidence>
<comment type="subcellular location">
    <subcellularLocation>
        <location evidence="1">Cell membrane</location>
        <topology evidence="1">Multi-pass membrane protein</topology>
    </subcellularLocation>
</comment>
<proteinExistence type="inferred from homology"/>
<evidence type="ECO:0000256" key="1">
    <source>
        <dbReference type="ARBA" id="ARBA00004651"/>
    </source>
</evidence>
<dbReference type="GO" id="GO:0005886">
    <property type="term" value="C:plasma membrane"/>
    <property type="evidence" value="ECO:0007669"/>
    <property type="project" value="UniProtKB-SubCell"/>
</dbReference>
<protein>
    <submittedName>
        <fullName evidence="8">Chromate transporter</fullName>
    </submittedName>
</protein>
<keyword evidence="6 7" id="KW-0472">Membrane</keyword>
<sequence length="171" mass="17580">MLLVGATFVLALLDLSYPDGIYAWTFVGVVVVCAAVAFHGGRTQAPASGARETVVTPRALFRESLILGLTGFGGGLAVLSQIEHRLVEGRRWIPMGRFLETAAIAQGLPGAAAANALALIGFDLGGVTGAVAGTAGFVLPSFLMLMVAGLLYPILRDVAAVDGIFRGLDPA</sequence>
<evidence type="ECO:0000313" key="9">
    <source>
        <dbReference type="Proteomes" id="UP000319836"/>
    </source>
</evidence>
<comment type="caution">
    <text evidence="8">The sequence shown here is derived from an EMBL/GenBank/DDBJ whole genome shotgun (WGS) entry which is preliminary data.</text>
</comment>
<evidence type="ECO:0000256" key="6">
    <source>
        <dbReference type="ARBA" id="ARBA00023136"/>
    </source>
</evidence>
<dbReference type="AlphaFoldDB" id="A0A538U1H9"/>
<evidence type="ECO:0000256" key="4">
    <source>
        <dbReference type="ARBA" id="ARBA00022692"/>
    </source>
</evidence>
<dbReference type="PANTHER" id="PTHR43663">
    <property type="entry name" value="CHROMATE TRANSPORT PROTEIN-RELATED"/>
    <property type="match status" value="1"/>
</dbReference>
<evidence type="ECO:0000256" key="3">
    <source>
        <dbReference type="ARBA" id="ARBA00022475"/>
    </source>
</evidence>
<reference evidence="8 9" key="1">
    <citation type="journal article" date="2019" name="Nat. Microbiol.">
        <title>Mediterranean grassland soil C-N compound turnover is dependent on rainfall and depth, and is mediated by genomically divergent microorganisms.</title>
        <authorList>
            <person name="Diamond S."/>
            <person name="Andeer P.F."/>
            <person name="Li Z."/>
            <person name="Crits-Christoph A."/>
            <person name="Burstein D."/>
            <person name="Anantharaman K."/>
            <person name="Lane K.R."/>
            <person name="Thomas B.C."/>
            <person name="Pan C."/>
            <person name="Northen T.R."/>
            <person name="Banfield J.F."/>
        </authorList>
    </citation>
    <scope>NUCLEOTIDE SEQUENCE [LARGE SCALE GENOMIC DNA]</scope>
    <source>
        <strain evidence="8">WS_10</strain>
    </source>
</reference>
<dbReference type="InterPro" id="IPR003370">
    <property type="entry name" value="Chromate_transpt"/>
</dbReference>
<feature type="non-terminal residue" evidence="8">
    <location>
        <position position="171"/>
    </location>
</feature>
<organism evidence="8 9">
    <name type="scientific">Eiseniibacteriota bacterium</name>
    <dbReference type="NCBI Taxonomy" id="2212470"/>
    <lineage>
        <taxon>Bacteria</taxon>
        <taxon>Candidatus Eiseniibacteriota</taxon>
    </lineage>
</organism>
<dbReference type="PANTHER" id="PTHR43663:SF1">
    <property type="entry name" value="CHROMATE TRANSPORTER"/>
    <property type="match status" value="1"/>
</dbReference>
<comment type="similarity">
    <text evidence="2">Belongs to the chromate ion transporter (CHR) (TC 2.A.51) family.</text>
</comment>
<accession>A0A538U1H9</accession>
<keyword evidence="3" id="KW-1003">Cell membrane</keyword>
<feature type="transmembrane region" description="Helical" evidence="7">
    <location>
        <begin position="134"/>
        <end position="155"/>
    </location>
</feature>
<dbReference type="EMBL" id="VBPA01000268">
    <property type="protein sequence ID" value="TMQ69766.1"/>
    <property type="molecule type" value="Genomic_DNA"/>
</dbReference>
<keyword evidence="5 7" id="KW-1133">Transmembrane helix</keyword>
<gene>
    <name evidence="8" type="ORF">E6K80_10635</name>
</gene>
<evidence type="ECO:0000256" key="7">
    <source>
        <dbReference type="SAM" id="Phobius"/>
    </source>
</evidence>
<dbReference type="Pfam" id="PF02417">
    <property type="entry name" value="Chromate_transp"/>
    <property type="match status" value="1"/>
</dbReference>
<evidence type="ECO:0000256" key="5">
    <source>
        <dbReference type="ARBA" id="ARBA00022989"/>
    </source>
</evidence>